<evidence type="ECO:0008006" key="3">
    <source>
        <dbReference type="Google" id="ProtNLM"/>
    </source>
</evidence>
<evidence type="ECO:0000313" key="2">
    <source>
        <dbReference type="Proteomes" id="UP001054889"/>
    </source>
</evidence>
<name>A0AAV5DGS9_ELECO</name>
<reference evidence="1" key="2">
    <citation type="submission" date="2021-12" db="EMBL/GenBank/DDBJ databases">
        <title>Resequencing data analysis of finger millet.</title>
        <authorList>
            <person name="Hatakeyama M."/>
            <person name="Aluri S."/>
            <person name="Balachadran M.T."/>
            <person name="Sivarajan S.R."/>
            <person name="Poveda L."/>
            <person name="Shimizu-Inatsugi R."/>
            <person name="Schlapbach R."/>
            <person name="Sreeman S.M."/>
            <person name="Shimizu K.K."/>
        </authorList>
    </citation>
    <scope>NUCLEOTIDE SEQUENCE</scope>
</reference>
<sequence length="83" mass="10010">MFPQVNIDRPHVVNFVISEFKYVMKKMWVVAIDMNTRTVESFYQYINGFEDRQTEDADLTIEKSDFPKPFLPCEFSKFLRFSR</sequence>
<accession>A0AAV5DGS9</accession>
<reference evidence="1" key="1">
    <citation type="journal article" date="2018" name="DNA Res.">
        <title>Multiple hybrid de novo genome assembly of finger millet, an orphan allotetraploid crop.</title>
        <authorList>
            <person name="Hatakeyama M."/>
            <person name="Aluri S."/>
            <person name="Balachadran M.T."/>
            <person name="Sivarajan S.R."/>
            <person name="Patrignani A."/>
            <person name="Gruter S."/>
            <person name="Poveda L."/>
            <person name="Shimizu-Inatsugi R."/>
            <person name="Baeten J."/>
            <person name="Francoijs K.J."/>
            <person name="Nataraja K.N."/>
            <person name="Reddy Y.A.N."/>
            <person name="Phadnis S."/>
            <person name="Ravikumar R.L."/>
            <person name="Schlapbach R."/>
            <person name="Sreeman S.M."/>
            <person name="Shimizu K.K."/>
        </authorList>
    </citation>
    <scope>NUCLEOTIDE SEQUENCE</scope>
</reference>
<organism evidence="1 2">
    <name type="scientific">Eleusine coracana subsp. coracana</name>
    <dbReference type="NCBI Taxonomy" id="191504"/>
    <lineage>
        <taxon>Eukaryota</taxon>
        <taxon>Viridiplantae</taxon>
        <taxon>Streptophyta</taxon>
        <taxon>Embryophyta</taxon>
        <taxon>Tracheophyta</taxon>
        <taxon>Spermatophyta</taxon>
        <taxon>Magnoliopsida</taxon>
        <taxon>Liliopsida</taxon>
        <taxon>Poales</taxon>
        <taxon>Poaceae</taxon>
        <taxon>PACMAD clade</taxon>
        <taxon>Chloridoideae</taxon>
        <taxon>Cynodonteae</taxon>
        <taxon>Eleusininae</taxon>
        <taxon>Eleusine</taxon>
    </lineage>
</organism>
<evidence type="ECO:0000313" key="1">
    <source>
        <dbReference type="EMBL" id="GJN10138.1"/>
    </source>
</evidence>
<comment type="caution">
    <text evidence="1">The sequence shown here is derived from an EMBL/GenBank/DDBJ whole genome shotgun (WGS) entry which is preliminary data.</text>
</comment>
<protein>
    <recommendedName>
        <fullName evidence="3">Transposase</fullName>
    </recommendedName>
</protein>
<dbReference type="AlphaFoldDB" id="A0AAV5DGS9"/>
<keyword evidence="2" id="KW-1185">Reference proteome</keyword>
<proteinExistence type="predicted"/>
<gene>
    <name evidence="1" type="primary">ga28205</name>
    <name evidence="1" type="ORF">PR202_ga28205</name>
</gene>
<dbReference type="EMBL" id="BQKI01000017">
    <property type="protein sequence ID" value="GJN10138.1"/>
    <property type="molecule type" value="Genomic_DNA"/>
</dbReference>
<dbReference type="Proteomes" id="UP001054889">
    <property type="component" value="Unassembled WGS sequence"/>
</dbReference>